<keyword evidence="2" id="KW-0547">Nucleotide-binding</keyword>
<sequence length="482" mass="55799">MVTKFVGRETELKALKEQINSSSSSFLALFGRRRIGKTETILHFCSKEKIKHIEFTGRFEQPKRIQIKAFLAEIARFNPAFKERKAEDWFDAFEILRECLDNFPQNETLVIFIDELPWMDTQRSGLLAEIGEFWNKYVSRRQGLSLVVCGSAASYMLKKVVKNKGPLHNRITRKLPMEQFDLFNTKRFLEANGFNHYNNKAIANIYMALGGVAKYLAELNRACTPQQAIQEICFAKHALLQGEYEELYHSLFRHPEYHYKVMTALTDRWSGLTKSDLANKLKVSNGHITKTIEELLGSGFITEYSKFGNISRENIYVATDFFSYFHNRWMAGKNKTNDWEKSSNSQEYAIWSGYTFEKLCHAHVKQIKAAIGISGIPTSSHYWSYRAKKKQEKGAQIDLLLSHEGRSRNIEIIECKYYDGPFTISESYKKELINKRVVFNEQTGNKYNVRFILVTAEGVTKNEHFNELNPLVVTLNDLFLPA</sequence>
<organism evidence="2 3">
    <name type="scientific">Agaribacter flavus</name>
    <dbReference type="NCBI Taxonomy" id="1902781"/>
    <lineage>
        <taxon>Bacteria</taxon>
        <taxon>Pseudomonadati</taxon>
        <taxon>Pseudomonadota</taxon>
        <taxon>Gammaproteobacteria</taxon>
        <taxon>Alteromonadales</taxon>
        <taxon>Alteromonadaceae</taxon>
        <taxon>Agaribacter</taxon>
    </lineage>
</organism>
<dbReference type="EMBL" id="JBHRSW010000023">
    <property type="protein sequence ID" value="MFC3122511.1"/>
    <property type="molecule type" value="Genomic_DNA"/>
</dbReference>
<dbReference type="SUPFAM" id="SSF46785">
    <property type="entry name" value="Winged helix' DNA-binding domain"/>
    <property type="match status" value="1"/>
</dbReference>
<dbReference type="GO" id="GO:0005524">
    <property type="term" value="F:ATP binding"/>
    <property type="evidence" value="ECO:0007669"/>
    <property type="project" value="UniProtKB-KW"/>
</dbReference>
<dbReference type="Pfam" id="PF01637">
    <property type="entry name" value="ATPase_2"/>
    <property type="match status" value="1"/>
</dbReference>
<dbReference type="Proteomes" id="UP001595478">
    <property type="component" value="Unassembled WGS sequence"/>
</dbReference>
<proteinExistence type="predicted"/>
<evidence type="ECO:0000259" key="1">
    <source>
        <dbReference type="Pfam" id="PF01637"/>
    </source>
</evidence>
<comment type="caution">
    <text evidence="2">The sequence shown here is derived from an EMBL/GenBank/DDBJ whole genome shotgun (WGS) entry which is preliminary data.</text>
</comment>
<evidence type="ECO:0000313" key="3">
    <source>
        <dbReference type="Proteomes" id="UP001595478"/>
    </source>
</evidence>
<keyword evidence="2" id="KW-0067">ATP-binding</keyword>
<dbReference type="PANTHER" id="PTHR34704">
    <property type="entry name" value="ATPASE"/>
    <property type="match status" value="1"/>
</dbReference>
<gene>
    <name evidence="2" type="ORF">ACFOHL_12855</name>
</gene>
<dbReference type="InterPro" id="IPR011579">
    <property type="entry name" value="ATPase_dom"/>
</dbReference>
<keyword evidence="3" id="KW-1185">Reference proteome</keyword>
<dbReference type="RefSeq" id="WP_376920644.1">
    <property type="nucleotide sequence ID" value="NZ_JBHRSW010000023.1"/>
</dbReference>
<dbReference type="PANTHER" id="PTHR34704:SF1">
    <property type="entry name" value="ATPASE"/>
    <property type="match status" value="1"/>
</dbReference>
<accession>A0ABV7FTB6</accession>
<feature type="domain" description="ATPase" evidence="1">
    <location>
        <begin position="5"/>
        <end position="219"/>
    </location>
</feature>
<evidence type="ECO:0000313" key="2">
    <source>
        <dbReference type="EMBL" id="MFC3122511.1"/>
    </source>
</evidence>
<dbReference type="InterPro" id="IPR027417">
    <property type="entry name" value="P-loop_NTPase"/>
</dbReference>
<protein>
    <submittedName>
        <fullName evidence="2">ATP-binding protein</fullName>
    </submittedName>
</protein>
<dbReference type="InterPro" id="IPR036390">
    <property type="entry name" value="WH_DNA-bd_sf"/>
</dbReference>
<reference evidence="3" key="1">
    <citation type="journal article" date="2019" name="Int. J. Syst. Evol. Microbiol.">
        <title>The Global Catalogue of Microorganisms (GCM) 10K type strain sequencing project: providing services to taxonomists for standard genome sequencing and annotation.</title>
        <authorList>
            <consortium name="The Broad Institute Genomics Platform"/>
            <consortium name="The Broad Institute Genome Sequencing Center for Infectious Disease"/>
            <person name="Wu L."/>
            <person name="Ma J."/>
        </authorList>
    </citation>
    <scope>NUCLEOTIDE SEQUENCE [LARGE SCALE GENOMIC DNA]</scope>
    <source>
        <strain evidence="3">KCTC 52473</strain>
    </source>
</reference>
<dbReference type="SUPFAM" id="SSF52540">
    <property type="entry name" value="P-loop containing nucleoside triphosphate hydrolases"/>
    <property type="match status" value="1"/>
</dbReference>
<name>A0ABV7FTB6_9ALTE</name>
<dbReference type="Gene3D" id="3.40.50.300">
    <property type="entry name" value="P-loop containing nucleotide triphosphate hydrolases"/>
    <property type="match status" value="1"/>
</dbReference>